<gene>
    <name evidence="1" type="ORF">CLF_100569</name>
</gene>
<proteinExistence type="predicted"/>
<evidence type="ECO:0000313" key="1">
    <source>
        <dbReference type="EMBL" id="GAA47601.1"/>
    </source>
</evidence>
<reference key="2">
    <citation type="submission" date="2011-10" db="EMBL/GenBank/DDBJ databases">
        <title>The genome and transcriptome sequence of Clonorchis sinensis provide insights into the carcinogenic liver fluke.</title>
        <authorList>
            <person name="Wang X."/>
            <person name="Huang Y."/>
            <person name="Chen W."/>
            <person name="Liu H."/>
            <person name="Guo L."/>
            <person name="Chen Y."/>
            <person name="Luo F."/>
            <person name="Zhou W."/>
            <person name="Sun J."/>
            <person name="Mao Q."/>
            <person name="Liang P."/>
            <person name="Zhou C."/>
            <person name="Tian Y."/>
            <person name="Men J."/>
            <person name="Lv X."/>
            <person name="Huang L."/>
            <person name="Zhou J."/>
            <person name="Hu Y."/>
            <person name="Li R."/>
            <person name="Zhang F."/>
            <person name="Lei H."/>
            <person name="Li X."/>
            <person name="Hu X."/>
            <person name="Liang C."/>
            <person name="Xu J."/>
            <person name="Wu Z."/>
            <person name="Yu X."/>
        </authorList>
    </citation>
    <scope>NUCLEOTIDE SEQUENCE</scope>
    <source>
        <strain>Henan</strain>
    </source>
</reference>
<protein>
    <submittedName>
        <fullName evidence="1">Uncharacterized protein</fullName>
    </submittedName>
</protein>
<evidence type="ECO:0000313" key="2">
    <source>
        <dbReference type="Proteomes" id="UP000008909"/>
    </source>
</evidence>
<dbReference type="AlphaFoldDB" id="G7Y3R5"/>
<dbReference type="Proteomes" id="UP000008909">
    <property type="component" value="Unassembled WGS sequence"/>
</dbReference>
<organism evidence="1 2">
    <name type="scientific">Clonorchis sinensis</name>
    <name type="common">Chinese liver fluke</name>
    <dbReference type="NCBI Taxonomy" id="79923"/>
    <lineage>
        <taxon>Eukaryota</taxon>
        <taxon>Metazoa</taxon>
        <taxon>Spiralia</taxon>
        <taxon>Lophotrochozoa</taxon>
        <taxon>Platyhelminthes</taxon>
        <taxon>Trematoda</taxon>
        <taxon>Digenea</taxon>
        <taxon>Opisthorchiida</taxon>
        <taxon>Opisthorchiata</taxon>
        <taxon>Opisthorchiidae</taxon>
        <taxon>Clonorchis</taxon>
    </lineage>
</organism>
<sequence>MFRNKKCLQFYAKVLHTAVRAGLRIEEIACVTYYLSHQVRRVLSAKSWRESGWPASRRTILVHLLGHRK</sequence>
<name>G7Y3R5_CLOSI</name>
<dbReference type="EMBL" id="DF142846">
    <property type="protein sequence ID" value="GAA47601.1"/>
    <property type="molecule type" value="Genomic_DNA"/>
</dbReference>
<keyword evidence="2" id="KW-1185">Reference proteome</keyword>
<accession>G7Y3R5</accession>
<reference evidence="1" key="1">
    <citation type="journal article" date="2011" name="Genome Biol.">
        <title>The draft genome of the carcinogenic human liver fluke Clonorchis sinensis.</title>
        <authorList>
            <person name="Wang X."/>
            <person name="Chen W."/>
            <person name="Huang Y."/>
            <person name="Sun J."/>
            <person name="Men J."/>
            <person name="Liu H."/>
            <person name="Luo F."/>
            <person name="Guo L."/>
            <person name="Lv X."/>
            <person name="Deng C."/>
            <person name="Zhou C."/>
            <person name="Fan Y."/>
            <person name="Li X."/>
            <person name="Huang L."/>
            <person name="Hu Y."/>
            <person name="Liang C."/>
            <person name="Hu X."/>
            <person name="Xu J."/>
            <person name="Yu X."/>
        </authorList>
    </citation>
    <scope>NUCLEOTIDE SEQUENCE [LARGE SCALE GENOMIC DNA]</scope>
    <source>
        <strain evidence="1">Henan</strain>
    </source>
</reference>